<dbReference type="SUPFAM" id="SSF48264">
    <property type="entry name" value="Cytochrome P450"/>
    <property type="match status" value="1"/>
</dbReference>
<feature type="transmembrane region" description="Helical" evidence="8">
    <location>
        <begin position="12"/>
        <end position="32"/>
    </location>
</feature>
<keyword evidence="4" id="KW-0560">Oxidoreductase</keyword>
<keyword evidence="10" id="KW-1185">Reference proteome</keyword>
<comment type="caution">
    <text evidence="9">The sequence shown here is derived from an EMBL/GenBank/DDBJ whole genome shotgun (WGS) entry which is preliminary data.</text>
</comment>
<accession>A0A8H5ZUR8</accession>
<dbReference type="PRINTS" id="PR00463">
    <property type="entry name" value="EP450I"/>
</dbReference>
<dbReference type="InterPro" id="IPR036396">
    <property type="entry name" value="Cyt_P450_sf"/>
</dbReference>
<evidence type="ECO:0000313" key="9">
    <source>
        <dbReference type="EMBL" id="KAF5856706.1"/>
    </source>
</evidence>
<proteinExistence type="inferred from homology"/>
<evidence type="ECO:0000256" key="2">
    <source>
        <dbReference type="ARBA" id="ARBA00010617"/>
    </source>
</evidence>
<dbReference type="GO" id="GO:0016705">
    <property type="term" value="F:oxidoreductase activity, acting on paired donors, with incorporation or reduction of molecular oxygen"/>
    <property type="evidence" value="ECO:0007669"/>
    <property type="project" value="InterPro"/>
</dbReference>
<evidence type="ECO:0008006" key="11">
    <source>
        <dbReference type="Google" id="ProtNLM"/>
    </source>
</evidence>
<dbReference type="GO" id="GO:0005506">
    <property type="term" value="F:iron ion binding"/>
    <property type="evidence" value="ECO:0007669"/>
    <property type="project" value="InterPro"/>
</dbReference>
<dbReference type="GO" id="GO:0004497">
    <property type="term" value="F:monooxygenase activity"/>
    <property type="evidence" value="ECO:0007669"/>
    <property type="project" value="UniProtKB-KW"/>
</dbReference>
<dbReference type="PRINTS" id="PR00385">
    <property type="entry name" value="P450"/>
</dbReference>
<keyword evidence="8" id="KW-0472">Membrane</keyword>
<dbReference type="Gene3D" id="1.10.630.10">
    <property type="entry name" value="Cytochrome P450"/>
    <property type="match status" value="1"/>
</dbReference>
<feature type="binding site" description="axial binding residue" evidence="7">
    <location>
        <position position="462"/>
    </location>
    <ligand>
        <name>heme</name>
        <dbReference type="ChEBI" id="CHEBI:30413"/>
    </ligand>
    <ligandPart>
        <name>Fe</name>
        <dbReference type="ChEBI" id="CHEBI:18248"/>
    </ligandPart>
</feature>
<gene>
    <name evidence="9" type="ORF">ETB97_006989</name>
</gene>
<sequence length="527" mass="60535">MISVAEDTLRHTQSAVVPALGLVVLYVFLTLWNSKPRVPPNIPILRVSSLPGKRGEQEDLEAFQRNASEVIQHGYELYSKKGKHFLLRTPKGFYFIVAPQFIEEIRKAPETLLSAMDSNNQILQVKYTLHPTLDHDWYEFRVIHTDITRNLGPALPDLADQIQISTAREIGSPQEWAAVHMWPACLQIVTQTTNRSFFGKEIANNDEFTRLASNFAYVVFGGARIIDQYPHCLRPFILRRQTNVVQNRALAKRLLGPMLKDRILRMQDARRTGCEEQFKHEKPFDVVQWVLDIAPPKEYNDIDLLIARMLHVVVSAVHTSSQTFLDLLYDLTLHPEVIEELREEIQTVLAQEGGWSLNTLSRMIKLDSFIKESSRHRPFSSGSLERNAMVDFTLSDGSVITKGTHLSLPHLSMMFDKDIYGPDADQFNAFRFSDMRTDLTPKHTFVHCAPAYLHFGYGRYACPGRFFASAEMKMLLSQVLLEYDVRYPAGQAEPKATWYGWFRTADQTLKLEWRKRVKSDTFVKVSE</sequence>
<evidence type="ECO:0000256" key="4">
    <source>
        <dbReference type="ARBA" id="ARBA00023002"/>
    </source>
</evidence>
<keyword evidence="5 7" id="KW-0408">Iron</keyword>
<dbReference type="AlphaFoldDB" id="A0A8H5ZUR8"/>
<dbReference type="Proteomes" id="UP000541154">
    <property type="component" value="Unassembled WGS sequence"/>
</dbReference>
<evidence type="ECO:0000256" key="6">
    <source>
        <dbReference type="ARBA" id="ARBA00023033"/>
    </source>
</evidence>
<comment type="cofactor">
    <cofactor evidence="1 7">
        <name>heme</name>
        <dbReference type="ChEBI" id="CHEBI:30413"/>
    </cofactor>
</comment>
<evidence type="ECO:0000256" key="5">
    <source>
        <dbReference type="ARBA" id="ARBA00023004"/>
    </source>
</evidence>
<dbReference type="InterPro" id="IPR001128">
    <property type="entry name" value="Cyt_P450"/>
</dbReference>
<dbReference type="GO" id="GO:0019748">
    <property type="term" value="P:secondary metabolic process"/>
    <property type="evidence" value="ECO:0007669"/>
    <property type="project" value="UniProtKB-ARBA"/>
</dbReference>
<evidence type="ECO:0000256" key="3">
    <source>
        <dbReference type="ARBA" id="ARBA00022723"/>
    </source>
</evidence>
<keyword evidence="8" id="KW-0812">Transmembrane</keyword>
<evidence type="ECO:0000256" key="8">
    <source>
        <dbReference type="SAM" id="Phobius"/>
    </source>
</evidence>
<protein>
    <recommendedName>
        <fullName evidence="11">Cytochrome P450</fullName>
    </recommendedName>
</protein>
<dbReference type="PANTHER" id="PTHR46206">
    <property type="entry name" value="CYTOCHROME P450"/>
    <property type="match status" value="1"/>
</dbReference>
<dbReference type="Pfam" id="PF00067">
    <property type="entry name" value="p450"/>
    <property type="match status" value="1"/>
</dbReference>
<dbReference type="PANTHER" id="PTHR46206:SF6">
    <property type="entry name" value="CYTOCHROME P450 MONOOXYGENASE AN1598-RELATED"/>
    <property type="match status" value="1"/>
</dbReference>
<keyword evidence="8" id="KW-1133">Transmembrane helix</keyword>
<reference evidence="9 10" key="1">
    <citation type="submission" date="2019-04" db="EMBL/GenBank/DDBJ databases">
        <title>Aspergillus burnettii sp. nov., novel species from soil in southeast Queensland.</title>
        <authorList>
            <person name="Gilchrist C.L.M."/>
            <person name="Pitt J.I."/>
            <person name="Lange L."/>
            <person name="Lacey H.J."/>
            <person name="Vuong D."/>
            <person name="Midgley D.J."/>
            <person name="Greenfield P."/>
            <person name="Bradbury M."/>
            <person name="Lacey E."/>
            <person name="Busk P.K."/>
            <person name="Pilgaard B."/>
            <person name="Chooi Y.H."/>
            <person name="Piggott A.M."/>
        </authorList>
    </citation>
    <scope>NUCLEOTIDE SEQUENCE [LARGE SCALE GENOMIC DNA]</scope>
    <source>
        <strain evidence="9 10">FRR 5400</strain>
    </source>
</reference>
<evidence type="ECO:0000256" key="1">
    <source>
        <dbReference type="ARBA" id="ARBA00001971"/>
    </source>
</evidence>
<organism evidence="9 10">
    <name type="scientific">Petromyces alliaceus</name>
    <name type="common">Aspergillus alliaceus</name>
    <dbReference type="NCBI Taxonomy" id="209559"/>
    <lineage>
        <taxon>Eukaryota</taxon>
        <taxon>Fungi</taxon>
        <taxon>Dikarya</taxon>
        <taxon>Ascomycota</taxon>
        <taxon>Pezizomycotina</taxon>
        <taxon>Eurotiomycetes</taxon>
        <taxon>Eurotiomycetidae</taxon>
        <taxon>Eurotiales</taxon>
        <taxon>Aspergillaceae</taxon>
        <taxon>Aspergillus</taxon>
        <taxon>Aspergillus subgen. Circumdati</taxon>
    </lineage>
</organism>
<dbReference type="EMBL" id="SPNV01000300">
    <property type="protein sequence ID" value="KAF5856706.1"/>
    <property type="molecule type" value="Genomic_DNA"/>
</dbReference>
<dbReference type="GO" id="GO:0020037">
    <property type="term" value="F:heme binding"/>
    <property type="evidence" value="ECO:0007669"/>
    <property type="project" value="InterPro"/>
</dbReference>
<keyword evidence="7" id="KW-0349">Heme</keyword>
<keyword evidence="6" id="KW-0503">Monooxygenase</keyword>
<comment type="similarity">
    <text evidence="2">Belongs to the cytochrome P450 family.</text>
</comment>
<dbReference type="InterPro" id="IPR002401">
    <property type="entry name" value="Cyt_P450_E_grp-I"/>
</dbReference>
<dbReference type="CDD" id="cd11041">
    <property type="entry name" value="CYP503A1-like"/>
    <property type="match status" value="1"/>
</dbReference>
<evidence type="ECO:0000313" key="10">
    <source>
        <dbReference type="Proteomes" id="UP000541154"/>
    </source>
</evidence>
<name>A0A8H5ZUR8_PETAA</name>
<keyword evidence="3 7" id="KW-0479">Metal-binding</keyword>
<evidence type="ECO:0000256" key="7">
    <source>
        <dbReference type="PIRSR" id="PIRSR602401-1"/>
    </source>
</evidence>